<evidence type="ECO:0000256" key="5">
    <source>
        <dbReference type="SAM" id="Coils"/>
    </source>
</evidence>
<dbReference type="Proteomes" id="UP000758155">
    <property type="component" value="Unassembled WGS sequence"/>
</dbReference>
<evidence type="ECO:0000256" key="4">
    <source>
        <dbReference type="ARBA" id="ARBA00023242"/>
    </source>
</evidence>
<dbReference type="Pfam" id="PF00170">
    <property type="entry name" value="bZIP_1"/>
    <property type="match status" value="1"/>
</dbReference>
<keyword evidence="2" id="KW-0805">Transcription regulation</keyword>
<name>A0A9P5BXY9_9PLEO</name>
<dbReference type="EMBL" id="SWKV01000068">
    <property type="protein sequence ID" value="KAF3034395.1"/>
    <property type="molecule type" value="Genomic_DNA"/>
</dbReference>
<evidence type="ECO:0000313" key="8">
    <source>
        <dbReference type="EMBL" id="KAF3034395.1"/>
    </source>
</evidence>
<accession>A0A9P5BXY9</accession>
<keyword evidence="5" id="KW-0175">Coiled coil</keyword>
<dbReference type="InterPro" id="IPR051027">
    <property type="entry name" value="bZIP_transcription_factors"/>
</dbReference>
<dbReference type="GO" id="GO:0003700">
    <property type="term" value="F:DNA-binding transcription factor activity"/>
    <property type="evidence" value="ECO:0007669"/>
    <property type="project" value="InterPro"/>
</dbReference>
<evidence type="ECO:0000256" key="3">
    <source>
        <dbReference type="ARBA" id="ARBA00023163"/>
    </source>
</evidence>
<comment type="caution">
    <text evidence="8">The sequence shown here is derived from an EMBL/GenBank/DDBJ whole genome shotgun (WGS) entry which is preliminary data.</text>
</comment>
<feature type="compositionally biased region" description="Basic and acidic residues" evidence="6">
    <location>
        <begin position="1"/>
        <end position="16"/>
    </location>
</feature>
<evidence type="ECO:0000256" key="2">
    <source>
        <dbReference type="ARBA" id="ARBA00023015"/>
    </source>
</evidence>
<protein>
    <recommendedName>
        <fullName evidence="7">BZIP domain-containing protein</fullName>
    </recommendedName>
</protein>
<feature type="domain" description="BZIP" evidence="7">
    <location>
        <begin position="171"/>
        <end position="234"/>
    </location>
</feature>
<gene>
    <name evidence="8" type="ORF">E8E12_003840</name>
</gene>
<evidence type="ECO:0000256" key="1">
    <source>
        <dbReference type="ARBA" id="ARBA00004123"/>
    </source>
</evidence>
<keyword evidence="9" id="KW-1185">Reference proteome</keyword>
<evidence type="ECO:0000256" key="6">
    <source>
        <dbReference type="SAM" id="MobiDB-lite"/>
    </source>
</evidence>
<dbReference type="InterPro" id="IPR004827">
    <property type="entry name" value="bZIP"/>
</dbReference>
<dbReference type="InterPro" id="IPR046347">
    <property type="entry name" value="bZIP_sf"/>
</dbReference>
<feature type="compositionally biased region" description="Polar residues" evidence="6">
    <location>
        <begin position="17"/>
        <end position="26"/>
    </location>
</feature>
<feature type="region of interest" description="Disordered" evidence="6">
    <location>
        <begin position="1"/>
        <end position="26"/>
    </location>
</feature>
<comment type="subcellular location">
    <subcellularLocation>
        <location evidence="1">Nucleus</location>
    </subcellularLocation>
</comment>
<feature type="coiled-coil region" evidence="5">
    <location>
        <begin position="203"/>
        <end position="230"/>
    </location>
</feature>
<dbReference type="AlphaFoldDB" id="A0A9P5BXY9"/>
<evidence type="ECO:0000259" key="7">
    <source>
        <dbReference type="PROSITE" id="PS50217"/>
    </source>
</evidence>
<dbReference type="Gene3D" id="1.20.5.170">
    <property type="match status" value="1"/>
</dbReference>
<dbReference type="OrthoDB" id="3783440at2759"/>
<sequence>MELNSWDHSEWTEHHSSTPSNPFSNDRNNIFGTGAEQTLGLPLHLLNHASLEAIERPDRTGTVSNGHHNCVRAGSVPVEQLKGEILWPQQQVDISEQEQHQPMLMRQDTWQSTSTDTLPSTEVQYGIATEGSGNTRPAVAPIIGKRKRGRPRLYATPPYEHSSDLFVDITTDSRKSQLEKNRIAAEKSRRRRKEHTNGLMSNVSVLSSRNEALKAEESALREELLNLKNEILRHAGCSSSIIDGYIARIAGSKLVEVAPEYTLSRKDSGHTSSPERRDKSPSLAAWKGSQAQPGLIGPNAHDKTNGHDLFELMNNFLDAEG</sequence>
<feature type="compositionally biased region" description="Basic and acidic residues" evidence="6">
    <location>
        <begin position="176"/>
        <end position="187"/>
    </location>
</feature>
<evidence type="ECO:0000313" key="9">
    <source>
        <dbReference type="Proteomes" id="UP000758155"/>
    </source>
</evidence>
<proteinExistence type="predicted"/>
<keyword evidence="3" id="KW-0804">Transcription</keyword>
<dbReference type="PANTHER" id="PTHR19304">
    <property type="entry name" value="CYCLIC-AMP RESPONSE ELEMENT BINDING PROTEIN"/>
    <property type="match status" value="1"/>
</dbReference>
<feature type="region of interest" description="Disordered" evidence="6">
    <location>
        <begin position="176"/>
        <end position="199"/>
    </location>
</feature>
<organism evidence="8 9">
    <name type="scientific">Didymella heteroderae</name>
    <dbReference type="NCBI Taxonomy" id="1769908"/>
    <lineage>
        <taxon>Eukaryota</taxon>
        <taxon>Fungi</taxon>
        <taxon>Dikarya</taxon>
        <taxon>Ascomycota</taxon>
        <taxon>Pezizomycotina</taxon>
        <taxon>Dothideomycetes</taxon>
        <taxon>Pleosporomycetidae</taxon>
        <taxon>Pleosporales</taxon>
        <taxon>Pleosporineae</taxon>
        <taxon>Didymellaceae</taxon>
        <taxon>Didymella</taxon>
    </lineage>
</organism>
<feature type="compositionally biased region" description="Basic and acidic residues" evidence="6">
    <location>
        <begin position="263"/>
        <end position="280"/>
    </location>
</feature>
<dbReference type="SMART" id="SM00338">
    <property type="entry name" value="BRLZ"/>
    <property type="match status" value="1"/>
</dbReference>
<dbReference type="PROSITE" id="PS50217">
    <property type="entry name" value="BZIP"/>
    <property type="match status" value="1"/>
</dbReference>
<dbReference type="SUPFAM" id="SSF57959">
    <property type="entry name" value="Leucine zipper domain"/>
    <property type="match status" value="1"/>
</dbReference>
<feature type="region of interest" description="Disordered" evidence="6">
    <location>
        <begin position="263"/>
        <end position="306"/>
    </location>
</feature>
<dbReference type="GO" id="GO:0005634">
    <property type="term" value="C:nucleus"/>
    <property type="evidence" value="ECO:0007669"/>
    <property type="project" value="UniProtKB-SubCell"/>
</dbReference>
<dbReference type="CDD" id="cd14687">
    <property type="entry name" value="bZIP_ATF2"/>
    <property type="match status" value="1"/>
</dbReference>
<keyword evidence="4" id="KW-0539">Nucleus</keyword>
<reference evidence="8" key="1">
    <citation type="submission" date="2019-04" db="EMBL/GenBank/DDBJ databases">
        <title>Sequencing of skin fungus with MAO and IRED activity.</title>
        <authorList>
            <person name="Marsaioli A.J."/>
            <person name="Bonatto J.M.C."/>
            <person name="Reis Junior O."/>
        </authorList>
    </citation>
    <scope>NUCLEOTIDE SEQUENCE</scope>
    <source>
        <strain evidence="8">28M1</strain>
    </source>
</reference>